<keyword evidence="2" id="KW-0812">Transmembrane</keyword>
<dbReference type="RefSeq" id="WP_146504349.1">
    <property type="nucleotide sequence ID" value="NZ_SJPG01000001.1"/>
</dbReference>
<keyword evidence="2" id="KW-1133">Transmembrane helix</keyword>
<dbReference type="EMBL" id="SJPG01000001">
    <property type="protein sequence ID" value="TWT62502.1"/>
    <property type="molecule type" value="Genomic_DNA"/>
</dbReference>
<feature type="region of interest" description="Disordered" evidence="1">
    <location>
        <begin position="440"/>
        <end position="463"/>
    </location>
</feature>
<keyword evidence="2" id="KW-0472">Membrane</keyword>
<evidence type="ECO:0000256" key="2">
    <source>
        <dbReference type="SAM" id="Phobius"/>
    </source>
</evidence>
<comment type="caution">
    <text evidence="3">The sequence shown here is derived from an EMBL/GenBank/DDBJ whole genome shotgun (WGS) entry which is preliminary data.</text>
</comment>
<evidence type="ECO:0000313" key="4">
    <source>
        <dbReference type="Proteomes" id="UP000316095"/>
    </source>
</evidence>
<proteinExistence type="predicted"/>
<evidence type="ECO:0000313" key="3">
    <source>
        <dbReference type="EMBL" id="TWT62502.1"/>
    </source>
</evidence>
<evidence type="ECO:0000256" key="1">
    <source>
        <dbReference type="SAM" id="MobiDB-lite"/>
    </source>
</evidence>
<dbReference type="OrthoDB" id="291021at2"/>
<sequence>MDWHEEITAKLPPHHEEEPATLREEIICELRDHLEASFRRELLLCDDANIARQRVLKHFGNPADIALNLWYEAMKGKLMTNKISLALTAIVAILCFCMIGVMWNVMSTQAEMNRSQVEAMMAQTQMMMEQFKSNSNQKEESGIASDWAEFTVSALPLKSSENVTPPKIEIRLISNSIISPGNFGGSISDSVKLQPGESHNFGSLPAGQYQFSLTGPAGFGANRQFLLGPGREQNYEFEIFSELPEQLPLEIKFNTTDGQSLRNDDQVLLLFVVDVDPIEMKTNTWGRMSDIVIVTVNANGNVLEIRGDNETSAIDVVASVKNQMFYCLPGKYALAQICLHRTLQDNSVTKYYSAPARYEAPESSIPNYSIYDHLFYRPHAGTSVEVNSIPGQNNYVGRLPDDKSLTIDLTPVLNLDESNMATRLVEYPWSDVEIQNSGYGGGLGTPPGNGGQFRGSNSGGGFY</sequence>
<organism evidence="3 4">
    <name type="scientific">Rubinisphaera italica</name>
    <dbReference type="NCBI Taxonomy" id="2527969"/>
    <lineage>
        <taxon>Bacteria</taxon>
        <taxon>Pseudomonadati</taxon>
        <taxon>Planctomycetota</taxon>
        <taxon>Planctomycetia</taxon>
        <taxon>Planctomycetales</taxon>
        <taxon>Planctomycetaceae</taxon>
        <taxon>Rubinisphaera</taxon>
    </lineage>
</organism>
<name>A0A5C5XL98_9PLAN</name>
<dbReference type="Proteomes" id="UP000316095">
    <property type="component" value="Unassembled WGS sequence"/>
</dbReference>
<accession>A0A5C5XL98</accession>
<feature type="transmembrane region" description="Helical" evidence="2">
    <location>
        <begin position="83"/>
        <end position="106"/>
    </location>
</feature>
<gene>
    <name evidence="3" type="ORF">Pan54_32440</name>
</gene>
<protein>
    <submittedName>
        <fullName evidence="3">Uncharacterized protein</fullName>
    </submittedName>
</protein>
<dbReference type="AlphaFoldDB" id="A0A5C5XL98"/>
<reference evidence="3 4" key="1">
    <citation type="submission" date="2019-02" db="EMBL/GenBank/DDBJ databases">
        <title>Deep-cultivation of Planctomycetes and their phenomic and genomic characterization uncovers novel biology.</title>
        <authorList>
            <person name="Wiegand S."/>
            <person name="Jogler M."/>
            <person name="Boedeker C."/>
            <person name="Pinto D."/>
            <person name="Vollmers J."/>
            <person name="Rivas-Marin E."/>
            <person name="Kohn T."/>
            <person name="Peeters S.H."/>
            <person name="Heuer A."/>
            <person name="Rast P."/>
            <person name="Oberbeckmann S."/>
            <person name="Bunk B."/>
            <person name="Jeske O."/>
            <person name="Meyerdierks A."/>
            <person name="Storesund J.E."/>
            <person name="Kallscheuer N."/>
            <person name="Luecker S."/>
            <person name="Lage O.M."/>
            <person name="Pohl T."/>
            <person name="Merkel B.J."/>
            <person name="Hornburger P."/>
            <person name="Mueller R.-W."/>
            <person name="Bruemmer F."/>
            <person name="Labrenz M."/>
            <person name="Spormann A.M."/>
            <person name="Op Den Camp H."/>
            <person name="Overmann J."/>
            <person name="Amann R."/>
            <person name="Jetten M.S.M."/>
            <person name="Mascher T."/>
            <person name="Medema M.H."/>
            <person name="Devos D.P."/>
            <person name="Kaster A.-K."/>
            <person name="Ovreas L."/>
            <person name="Rohde M."/>
            <person name="Galperin M.Y."/>
            <person name="Jogler C."/>
        </authorList>
    </citation>
    <scope>NUCLEOTIDE SEQUENCE [LARGE SCALE GENOMIC DNA]</scope>
    <source>
        <strain evidence="3 4">Pan54</strain>
    </source>
</reference>
<keyword evidence="4" id="KW-1185">Reference proteome</keyword>